<reference evidence="4" key="1">
    <citation type="submission" date="2018-05" db="EMBL/GenBank/DDBJ databases">
        <title>Zavarzinia sp. HR-AS.</title>
        <authorList>
            <person name="Lee Y."/>
            <person name="Jeon C.O."/>
        </authorList>
    </citation>
    <scope>NUCLEOTIDE SEQUENCE [LARGE SCALE GENOMIC DNA]</scope>
    <source>
        <strain evidence="4">DSM 1231</strain>
    </source>
</reference>
<feature type="domain" description="GST N-terminal" evidence="1">
    <location>
        <begin position="1"/>
        <end position="81"/>
    </location>
</feature>
<dbReference type="Pfam" id="PF13410">
    <property type="entry name" value="GST_C_2"/>
    <property type="match status" value="1"/>
</dbReference>
<dbReference type="InterPro" id="IPR010987">
    <property type="entry name" value="Glutathione-S-Trfase_C-like"/>
</dbReference>
<dbReference type="PROSITE" id="PS50404">
    <property type="entry name" value="GST_NTER"/>
    <property type="match status" value="1"/>
</dbReference>
<dbReference type="Pfam" id="PF02798">
    <property type="entry name" value="GST_N"/>
    <property type="match status" value="1"/>
</dbReference>
<dbReference type="OrthoDB" id="7583243at2"/>
<gene>
    <name evidence="3" type="ORF">DKG75_20070</name>
</gene>
<dbReference type="EMBL" id="QGLF01000006">
    <property type="protein sequence ID" value="PWR18269.1"/>
    <property type="molecule type" value="Genomic_DNA"/>
</dbReference>
<proteinExistence type="predicted"/>
<feature type="domain" description="GST C-terminal" evidence="2">
    <location>
        <begin position="86"/>
        <end position="212"/>
    </location>
</feature>
<keyword evidence="4" id="KW-1185">Reference proteome</keyword>
<dbReference type="InterPro" id="IPR036249">
    <property type="entry name" value="Thioredoxin-like_sf"/>
</dbReference>
<dbReference type="SFLD" id="SFLDG00358">
    <property type="entry name" value="Main_(cytGST)"/>
    <property type="match status" value="1"/>
</dbReference>
<sequence>MSLMFYYAPGACSLGVHIALEEAGADYKAVPVSLADGEQLKPEYRAINPRGRVPALVVGSTVITECIGIHSYIAGAYPAARLLPADPVKLGKALELLSFLASTVHIHYAQVFRGARFTDDQPAVEALRRDGPGRVRAALADIESRFAHGGPWLLGDDYSAADPYAYVFYRWTSRIGVDPTAYPAWTAQVERLLQRPATLAALRQEGLLETPPQRATA</sequence>
<dbReference type="RefSeq" id="WP_109922976.1">
    <property type="nucleotide sequence ID" value="NZ_QGLF01000006.1"/>
</dbReference>
<protein>
    <submittedName>
        <fullName evidence="3">Glutathione S-transferase family protein</fullName>
    </submittedName>
</protein>
<evidence type="ECO:0000313" key="4">
    <source>
        <dbReference type="Proteomes" id="UP000246077"/>
    </source>
</evidence>
<dbReference type="SFLD" id="SFLDG01150">
    <property type="entry name" value="Main.1:_Beta-like"/>
    <property type="match status" value="1"/>
</dbReference>
<evidence type="ECO:0000313" key="3">
    <source>
        <dbReference type="EMBL" id="PWR18269.1"/>
    </source>
</evidence>
<comment type="caution">
    <text evidence="3">The sequence shown here is derived from an EMBL/GenBank/DDBJ whole genome shotgun (WGS) entry which is preliminary data.</text>
</comment>
<name>A0A317DUB7_9PROT</name>
<dbReference type="AlphaFoldDB" id="A0A317DUB7"/>
<dbReference type="PROSITE" id="PS50405">
    <property type="entry name" value="GST_CTER"/>
    <property type="match status" value="1"/>
</dbReference>
<dbReference type="Proteomes" id="UP000246077">
    <property type="component" value="Unassembled WGS sequence"/>
</dbReference>
<dbReference type="CDD" id="cd03057">
    <property type="entry name" value="GST_N_Beta"/>
    <property type="match status" value="1"/>
</dbReference>
<dbReference type="InterPro" id="IPR040079">
    <property type="entry name" value="Glutathione_S-Trfase"/>
</dbReference>
<organism evidence="3 4">
    <name type="scientific">Zavarzinia compransoris</name>
    <dbReference type="NCBI Taxonomy" id="1264899"/>
    <lineage>
        <taxon>Bacteria</taxon>
        <taxon>Pseudomonadati</taxon>
        <taxon>Pseudomonadota</taxon>
        <taxon>Alphaproteobacteria</taxon>
        <taxon>Rhodospirillales</taxon>
        <taxon>Zavarziniaceae</taxon>
        <taxon>Zavarzinia</taxon>
    </lineage>
</organism>
<dbReference type="SUPFAM" id="SSF52833">
    <property type="entry name" value="Thioredoxin-like"/>
    <property type="match status" value="1"/>
</dbReference>
<dbReference type="InterPro" id="IPR004045">
    <property type="entry name" value="Glutathione_S-Trfase_N"/>
</dbReference>
<dbReference type="CDD" id="cd03188">
    <property type="entry name" value="GST_C_Beta"/>
    <property type="match status" value="1"/>
</dbReference>
<dbReference type="GO" id="GO:0016740">
    <property type="term" value="F:transferase activity"/>
    <property type="evidence" value="ECO:0007669"/>
    <property type="project" value="UniProtKB-KW"/>
</dbReference>
<dbReference type="PANTHER" id="PTHR44051">
    <property type="entry name" value="GLUTATHIONE S-TRANSFERASE-RELATED"/>
    <property type="match status" value="1"/>
</dbReference>
<dbReference type="SUPFAM" id="SSF47616">
    <property type="entry name" value="GST C-terminal domain-like"/>
    <property type="match status" value="1"/>
</dbReference>
<dbReference type="PANTHER" id="PTHR44051:SF8">
    <property type="entry name" value="GLUTATHIONE S-TRANSFERASE GSTA"/>
    <property type="match status" value="1"/>
</dbReference>
<accession>A0A317DUB7</accession>
<dbReference type="SFLD" id="SFLDS00019">
    <property type="entry name" value="Glutathione_Transferase_(cytos"/>
    <property type="match status" value="1"/>
</dbReference>
<keyword evidence="3" id="KW-0808">Transferase</keyword>
<dbReference type="InterPro" id="IPR036282">
    <property type="entry name" value="Glutathione-S-Trfase_C_sf"/>
</dbReference>
<dbReference type="Gene3D" id="1.20.1050.10">
    <property type="match status" value="1"/>
</dbReference>
<evidence type="ECO:0000259" key="1">
    <source>
        <dbReference type="PROSITE" id="PS50404"/>
    </source>
</evidence>
<evidence type="ECO:0000259" key="2">
    <source>
        <dbReference type="PROSITE" id="PS50405"/>
    </source>
</evidence>
<dbReference type="Gene3D" id="3.40.30.10">
    <property type="entry name" value="Glutaredoxin"/>
    <property type="match status" value="1"/>
</dbReference>